<dbReference type="EMBL" id="JAPWIE010000001">
    <property type="protein sequence ID" value="MCZ4549254.1"/>
    <property type="molecule type" value="Genomic_DNA"/>
</dbReference>
<dbReference type="InterPro" id="IPR009097">
    <property type="entry name" value="Cyclic_Pdiesterase"/>
</dbReference>
<dbReference type="Proteomes" id="UP001067235">
    <property type="component" value="Unassembled WGS sequence"/>
</dbReference>
<protein>
    <submittedName>
        <fullName evidence="1">2'-5' RNA ligase family protein</fullName>
    </submittedName>
</protein>
<accession>A0ABT4MQH4</accession>
<evidence type="ECO:0000313" key="2">
    <source>
        <dbReference type="Proteomes" id="UP001067235"/>
    </source>
</evidence>
<sequence>MAHSVELIFNAATDAAIISQWDALAAAGLPSQGRTRSESNRPHVTLVAADAIDGAIDRDLSTLTDVPGMEVNIGAMLLFRGRRATAARLVVPSRELCDLHAHIFELSRGHISGEPLPHIQPGAWTPHVTLARRLADDQIGYALTTLGFAPEIFTATVTGLRRWNSDTREEFYLL</sequence>
<dbReference type="SUPFAM" id="SSF55144">
    <property type="entry name" value="LigT-like"/>
    <property type="match status" value="1"/>
</dbReference>
<comment type="caution">
    <text evidence="1">The sequence shown here is derived from an EMBL/GenBank/DDBJ whole genome shotgun (WGS) entry which is preliminary data.</text>
</comment>
<dbReference type="Pfam" id="PF13563">
    <property type="entry name" value="2_5_RNA_ligase2"/>
    <property type="match status" value="1"/>
</dbReference>
<reference evidence="1" key="1">
    <citation type="submission" date="2022-12" db="EMBL/GenBank/DDBJ databases">
        <authorList>
            <person name="Krivoruchko A.V."/>
            <person name="Elkin A."/>
        </authorList>
    </citation>
    <scope>NUCLEOTIDE SEQUENCE</scope>
    <source>
        <strain evidence="1">IEGM 1388</strain>
    </source>
</reference>
<name>A0ABT4MQH4_GORRU</name>
<dbReference type="RefSeq" id="WP_301569748.1">
    <property type="nucleotide sequence ID" value="NZ_JAPWIE010000001.1"/>
</dbReference>
<evidence type="ECO:0000313" key="1">
    <source>
        <dbReference type="EMBL" id="MCZ4549254.1"/>
    </source>
</evidence>
<keyword evidence="1" id="KW-0436">Ligase</keyword>
<dbReference type="GO" id="GO:0016874">
    <property type="term" value="F:ligase activity"/>
    <property type="evidence" value="ECO:0007669"/>
    <property type="project" value="UniProtKB-KW"/>
</dbReference>
<proteinExistence type="predicted"/>
<dbReference type="Gene3D" id="3.90.1140.10">
    <property type="entry name" value="Cyclic phosphodiesterase"/>
    <property type="match status" value="1"/>
</dbReference>
<keyword evidence="2" id="KW-1185">Reference proteome</keyword>
<organism evidence="1 2">
    <name type="scientific">Gordonia rubripertincta</name>
    <name type="common">Rhodococcus corallinus</name>
    <dbReference type="NCBI Taxonomy" id="36822"/>
    <lineage>
        <taxon>Bacteria</taxon>
        <taxon>Bacillati</taxon>
        <taxon>Actinomycetota</taxon>
        <taxon>Actinomycetes</taxon>
        <taxon>Mycobacteriales</taxon>
        <taxon>Gordoniaceae</taxon>
        <taxon>Gordonia</taxon>
    </lineage>
</organism>
<gene>
    <name evidence="1" type="ORF">O4213_04630</name>
</gene>